<name>A0AA49APM9_9VIRU</name>
<sequence>MDNYKTAIADAFRSANITPTAGRTVSEINRSRKVIKTTRGQQEVPEDLYLLLTSREWVTFFLNCERTIFRFNLWAPSEAPVGAGLLDGTYVITKKSRKGTEKTYKVKSLKKRIEEQSNELLIKLLTVLNGKNSEFRFRQWGFIVNLMRELLGNSLDDLPIRSFMDMLMVTPKRFSNNIRMLELTKSEKITVVGKEVNIKVGNNFYKYSPTEEGVAPGVPVVIEYPGYTDFLRVALGRKEEVWKTFSTPWDEFRRVWKTFCLEHVKVHADFFELAVKQFTGKVNASLGRFKETSNDAAAMKLLESVKELKSLEQKVNKVVVEIKASPELGIKTVNGAFFWNVGEKVLMALDSKSGTWVRTEEKAVGTRMGQAEADVVMEDKGWKVVDSM</sequence>
<dbReference type="Proteomes" id="UP001156807">
    <property type="component" value="Genome"/>
</dbReference>
<reference evidence="1" key="1">
    <citation type="submission" date="2021-03" db="EMBL/GenBank/DDBJ databases">
        <authorList>
            <person name="Chen Y.-M."/>
            <person name="Zhang Y.-Z."/>
        </authorList>
    </citation>
    <scope>NUCLEOTIDE SEQUENCE</scope>
    <source>
        <strain evidence="1">346R-750661</strain>
    </source>
</reference>
<accession>A0AA49APM9</accession>
<proteinExistence type="predicted"/>
<evidence type="ECO:0000313" key="1">
    <source>
        <dbReference type="EMBL" id="QYK37504.1"/>
    </source>
</evidence>
<organism evidence="1 2">
    <name type="scientific">Hailar virus</name>
    <dbReference type="NCBI Taxonomy" id="3070921"/>
    <lineage>
        <taxon>Viruses</taxon>
        <taxon>Riboviria</taxon>
        <taxon>Orthornavirae</taxon>
        <taxon>Negarnaviricota</taxon>
        <taxon>Polyploviricotina</taxon>
        <taxon>Bunyaviricetes</taxon>
        <taxon>Hareavirales</taxon>
        <taxon>Arenaviridae</taxon>
        <taxon>Innmovirus</taxon>
        <taxon>Innmovirus hailarense</taxon>
    </lineage>
</organism>
<protein>
    <submittedName>
        <fullName evidence="1">Uncharacterized protein</fullName>
    </submittedName>
</protein>
<reference evidence="1" key="2">
    <citation type="journal article" date="2022" name="Nat. Microbiol.">
        <title>RNA viromes from terrestrial sites across China expand environmental viral diversity.</title>
        <authorList>
            <person name="Chiapello M."/>
            <person name="Rodriguez-Romero J."/>
            <person name="Ayllon M.A."/>
            <person name="Turina M."/>
        </authorList>
    </citation>
    <scope>NUCLEOTIDE SEQUENCE</scope>
    <source>
        <strain evidence="1">346R-750661</strain>
    </source>
</reference>
<evidence type="ECO:0000313" key="2">
    <source>
        <dbReference type="Proteomes" id="UP001156807"/>
    </source>
</evidence>
<dbReference type="EMBL" id="MW896846">
    <property type="protein sequence ID" value="QYK37504.1"/>
    <property type="molecule type" value="Genomic_RNA"/>
</dbReference>
<keyword evidence="2" id="KW-1185">Reference proteome</keyword>